<name>A0ABN9R147_9DINO</name>
<evidence type="ECO:0000313" key="1">
    <source>
        <dbReference type="EMBL" id="CAK0811889.1"/>
    </source>
</evidence>
<gene>
    <name evidence="1" type="ORF">PCOR1329_LOCUS16350</name>
</gene>
<dbReference type="Proteomes" id="UP001189429">
    <property type="component" value="Unassembled WGS sequence"/>
</dbReference>
<protein>
    <submittedName>
        <fullName evidence="1">Uncharacterized protein</fullName>
    </submittedName>
</protein>
<accession>A0ABN9R147</accession>
<evidence type="ECO:0000313" key="2">
    <source>
        <dbReference type="Proteomes" id="UP001189429"/>
    </source>
</evidence>
<comment type="caution">
    <text evidence="1">The sequence shown here is derived from an EMBL/GenBank/DDBJ whole genome shotgun (WGS) entry which is preliminary data.</text>
</comment>
<dbReference type="EMBL" id="CAUYUJ010005002">
    <property type="protein sequence ID" value="CAK0811889.1"/>
    <property type="molecule type" value="Genomic_DNA"/>
</dbReference>
<sequence>MASYLGQRPQLELFSESHRMSKGIVAEVDSDWASEPGRGSVDGGVLFIGSHRIDSWSGQQGNRALSIAGAEFKGAVNVSARGIWLKNLLLETGIDMMLQVNTGSSGAQGVASRLGRGKVRHLETKYLWAQEKIGGETTSMAKTRADVNRADMQTKSLEEPKFMTLLERLRPGIYHGQLKAQMIVDLLLGAGRR</sequence>
<proteinExistence type="predicted"/>
<keyword evidence="2" id="KW-1185">Reference proteome</keyword>
<reference evidence="1" key="1">
    <citation type="submission" date="2023-10" db="EMBL/GenBank/DDBJ databases">
        <authorList>
            <person name="Chen Y."/>
            <person name="Shah S."/>
            <person name="Dougan E. K."/>
            <person name="Thang M."/>
            <person name="Chan C."/>
        </authorList>
    </citation>
    <scope>NUCLEOTIDE SEQUENCE [LARGE SCALE GENOMIC DNA]</scope>
</reference>
<organism evidence="1 2">
    <name type="scientific">Prorocentrum cordatum</name>
    <dbReference type="NCBI Taxonomy" id="2364126"/>
    <lineage>
        <taxon>Eukaryota</taxon>
        <taxon>Sar</taxon>
        <taxon>Alveolata</taxon>
        <taxon>Dinophyceae</taxon>
        <taxon>Prorocentrales</taxon>
        <taxon>Prorocentraceae</taxon>
        <taxon>Prorocentrum</taxon>
    </lineage>
</organism>